<dbReference type="InterPro" id="IPR002523">
    <property type="entry name" value="MgTranspt_CorA/ZnTranspt_ZntB"/>
</dbReference>
<evidence type="ECO:0000313" key="7">
    <source>
        <dbReference type="Proteomes" id="UP001189429"/>
    </source>
</evidence>
<evidence type="ECO:0000313" key="6">
    <source>
        <dbReference type="EMBL" id="CAK0881321.1"/>
    </source>
</evidence>
<dbReference type="Pfam" id="PF01544">
    <property type="entry name" value="CorA"/>
    <property type="match status" value="1"/>
</dbReference>
<accession>A0ABN9W5C5</accession>
<comment type="subcellular location">
    <subcellularLocation>
        <location evidence="1">Cell membrane</location>
        <topology evidence="1">Multi-pass membrane protein</topology>
    </subcellularLocation>
</comment>
<protein>
    <submittedName>
        <fullName evidence="6">Uncharacterized protein</fullName>
    </submittedName>
</protein>
<gene>
    <name evidence="6" type="ORF">PCOR1329_LOCUS64225</name>
</gene>
<name>A0ABN9W5C5_9DINO</name>
<evidence type="ECO:0000256" key="4">
    <source>
        <dbReference type="ARBA" id="ARBA00023136"/>
    </source>
</evidence>
<dbReference type="EMBL" id="CAUYUJ010018177">
    <property type="protein sequence ID" value="CAK0881321.1"/>
    <property type="molecule type" value="Genomic_DNA"/>
</dbReference>
<evidence type="ECO:0000256" key="5">
    <source>
        <dbReference type="SAM" id="Phobius"/>
    </source>
</evidence>
<dbReference type="SUPFAM" id="SSF144083">
    <property type="entry name" value="Magnesium transport protein CorA, transmembrane region"/>
    <property type="match status" value="1"/>
</dbReference>
<evidence type="ECO:0000256" key="1">
    <source>
        <dbReference type="ARBA" id="ARBA00004651"/>
    </source>
</evidence>
<keyword evidence="3 5" id="KW-1133">Transmembrane helix</keyword>
<keyword evidence="7" id="KW-1185">Reference proteome</keyword>
<evidence type="ECO:0000256" key="2">
    <source>
        <dbReference type="ARBA" id="ARBA00022692"/>
    </source>
</evidence>
<keyword evidence="2 5" id="KW-0812">Transmembrane</keyword>
<dbReference type="Proteomes" id="UP001189429">
    <property type="component" value="Unassembled WGS sequence"/>
</dbReference>
<feature type="transmembrane region" description="Helical" evidence="5">
    <location>
        <begin position="40"/>
        <end position="63"/>
    </location>
</feature>
<proteinExistence type="predicted"/>
<dbReference type="PANTHER" id="PTHR46494:SF1">
    <property type="entry name" value="CORA FAMILY METAL ION TRANSPORTER (EUROFUNG)"/>
    <property type="match status" value="1"/>
</dbReference>
<reference evidence="6" key="1">
    <citation type="submission" date="2023-10" db="EMBL/GenBank/DDBJ databases">
        <authorList>
            <person name="Chen Y."/>
            <person name="Shah S."/>
            <person name="Dougan E. K."/>
            <person name="Thang M."/>
            <person name="Chan C."/>
        </authorList>
    </citation>
    <scope>NUCLEOTIDE SEQUENCE [LARGE SCALE GENOMIC DNA]</scope>
</reference>
<evidence type="ECO:0000256" key="3">
    <source>
        <dbReference type="ARBA" id="ARBA00022989"/>
    </source>
</evidence>
<dbReference type="InterPro" id="IPR045863">
    <property type="entry name" value="CorA_TM1_TM2"/>
</dbReference>
<comment type="caution">
    <text evidence="6">The sequence shown here is derived from an EMBL/GenBank/DDBJ whole genome shotgun (WGS) entry which is preliminary data.</text>
</comment>
<dbReference type="Gene3D" id="1.20.58.340">
    <property type="entry name" value="Magnesium transport protein CorA, transmembrane region"/>
    <property type="match status" value="1"/>
</dbReference>
<sequence>MIDIDHNVAQVVRQCQCQIHICESLIDEYDRKAMDKSNNILNILTFITFLMVPLQILTGYYGMNFAHGLYGSKEKEGELYF</sequence>
<organism evidence="6 7">
    <name type="scientific">Prorocentrum cordatum</name>
    <dbReference type="NCBI Taxonomy" id="2364126"/>
    <lineage>
        <taxon>Eukaryota</taxon>
        <taxon>Sar</taxon>
        <taxon>Alveolata</taxon>
        <taxon>Dinophyceae</taxon>
        <taxon>Prorocentrales</taxon>
        <taxon>Prorocentraceae</taxon>
        <taxon>Prorocentrum</taxon>
    </lineage>
</organism>
<dbReference type="PANTHER" id="PTHR46494">
    <property type="entry name" value="CORA FAMILY METAL ION TRANSPORTER (EUROFUNG)"/>
    <property type="match status" value="1"/>
</dbReference>
<keyword evidence="4 5" id="KW-0472">Membrane</keyword>